<organism evidence="1 2">
    <name type="scientific">Ceratopteris richardii</name>
    <name type="common">Triangle waterfern</name>
    <dbReference type="NCBI Taxonomy" id="49495"/>
    <lineage>
        <taxon>Eukaryota</taxon>
        <taxon>Viridiplantae</taxon>
        <taxon>Streptophyta</taxon>
        <taxon>Embryophyta</taxon>
        <taxon>Tracheophyta</taxon>
        <taxon>Polypodiopsida</taxon>
        <taxon>Polypodiidae</taxon>
        <taxon>Polypodiales</taxon>
        <taxon>Pteridineae</taxon>
        <taxon>Pteridaceae</taxon>
        <taxon>Parkerioideae</taxon>
        <taxon>Ceratopteris</taxon>
    </lineage>
</organism>
<proteinExistence type="predicted"/>
<evidence type="ECO:0000313" key="2">
    <source>
        <dbReference type="Proteomes" id="UP000825935"/>
    </source>
</evidence>
<accession>A0A8T2R9Y4</accession>
<dbReference type="EMBL" id="CM035434">
    <property type="protein sequence ID" value="KAH7292601.1"/>
    <property type="molecule type" value="Genomic_DNA"/>
</dbReference>
<comment type="caution">
    <text evidence="1">The sequence shown here is derived from an EMBL/GenBank/DDBJ whole genome shotgun (WGS) entry which is preliminary data.</text>
</comment>
<dbReference type="Proteomes" id="UP000825935">
    <property type="component" value="Chromosome 29"/>
</dbReference>
<name>A0A8T2R9Y4_CERRI</name>
<dbReference type="AlphaFoldDB" id="A0A8T2R9Y4"/>
<sequence>MFSILCCNFNLSPNITLIMLPGCDARYSARCLFTQSCEDKDTSHWIICRNYQMLECSCTTIEFIKKSHSEFSFVPNFVCFLGRNMVSMEKDMKNYVHEVNKEKGIDLHEGLKLRLLLLVLILIVLPFNMESNSLSQTKTLSKGPAGCFAERSYPFFCHTFCQKFQHSLLERRTVL</sequence>
<gene>
    <name evidence="1" type="ORF">KP509_29G077100</name>
</gene>
<reference evidence="1" key="1">
    <citation type="submission" date="2021-08" db="EMBL/GenBank/DDBJ databases">
        <title>WGS assembly of Ceratopteris richardii.</title>
        <authorList>
            <person name="Marchant D.B."/>
            <person name="Chen G."/>
            <person name="Jenkins J."/>
            <person name="Shu S."/>
            <person name="Leebens-Mack J."/>
            <person name="Grimwood J."/>
            <person name="Schmutz J."/>
            <person name="Soltis P."/>
            <person name="Soltis D."/>
            <person name="Chen Z.-H."/>
        </authorList>
    </citation>
    <scope>NUCLEOTIDE SEQUENCE</scope>
    <source>
        <strain evidence="1">Whitten #5841</strain>
        <tissue evidence="1">Leaf</tissue>
    </source>
</reference>
<evidence type="ECO:0000313" key="1">
    <source>
        <dbReference type="EMBL" id="KAH7292601.1"/>
    </source>
</evidence>
<keyword evidence="2" id="KW-1185">Reference proteome</keyword>
<protein>
    <submittedName>
        <fullName evidence="1">Uncharacterized protein</fullName>
    </submittedName>
</protein>